<dbReference type="InterPro" id="IPR009057">
    <property type="entry name" value="Homeodomain-like_sf"/>
</dbReference>
<dbReference type="OrthoDB" id="9806995at2"/>
<dbReference type="SMART" id="SM00342">
    <property type="entry name" value="HTH_ARAC"/>
    <property type="match status" value="1"/>
</dbReference>
<reference evidence="16 17" key="1">
    <citation type="submission" date="2017-10" db="EMBL/GenBank/DDBJ databases">
        <title>The draft genome sequence of Lewinella nigricans NBRC 102662.</title>
        <authorList>
            <person name="Wang K."/>
        </authorList>
    </citation>
    <scope>NUCLEOTIDE SEQUENCE [LARGE SCALE GENOMIC DNA]</scope>
    <source>
        <strain evidence="16 17">NBRC 102662</strain>
    </source>
</reference>
<evidence type="ECO:0000313" key="16">
    <source>
        <dbReference type="EMBL" id="PHN08668.1"/>
    </source>
</evidence>
<dbReference type="InterPro" id="IPR011047">
    <property type="entry name" value="Quinoprotein_ADH-like_sf"/>
</dbReference>
<evidence type="ECO:0000256" key="5">
    <source>
        <dbReference type="ARBA" id="ARBA00022741"/>
    </source>
</evidence>
<keyword evidence="3 12" id="KW-0597">Phosphoprotein</keyword>
<keyword evidence="9" id="KW-0805">Transcription regulation</keyword>
<evidence type="ECO:0000259" key="14">
    <source>
        <dbReference type="PROSITE" id="PS50109"/>
    </source>
</evidence>
<keyword evidence="7" id="KW-0067">ATP-binding</keyword>
<dbReference type="InterPro" id="IPR004358">
    <property type="entry name" value="Sig_transdc_His_kin-like_C"/>
</dbReference>
<dbReference type="Pfam" id="PF00512">
    <property type="entry name" value="HisKA"/>
    <property type="match status" value="1"/>
</dbReference>
<dbReference type="SUPFAM" id="SSF63829">
    <property type="entry name" value="Calcium-dependent phosphotriesterase"/>
    <property type="match status" value="2"/>
</dbReference>
<evidence type="ECO:0000256" key="4">
    <source>
        <dbReference type="ARBA" id="ARBA00022679"/>
    </source>
</evidence>
<evidence type="ECO:0000256" key="12">
    <source>
        <dbReference type="PROSITE-ProRule" id="PRU00169"/>
    </source>
</evidence>
<dbReference type="Gene3D" id="3.30.565.10">
    <property type="entry name" value="Histidine kinase-like ATPase, C-terminal domain"/>
    <property type="match status" value="1"/>
</dbReference>
<dbReference type="InterPro" id="IPR011110">
    <property type="entry name" value="Reg_prop"/>
</dbReference>
<dbReference type="GO" id="GO:0043565">
    <property type="term" value="F:sequence-specific DNA binding"/>
    <property type="evidence" value="ECO:0007669"/>
    <property type="project" value="InterPro"/>
</dbReference>
<sequence>MRLNKTNMISILNAGRLVVKRSIPENREQSEFPLHHSRLLFLPDWEGVSYACRGLILLGFMVFCVSSFSQSSLFTQHKFHRLNEEQGLINNVVNDIIQDTLGQVWVATNEGLFRYQGFEFQKFIKNKSNPDQLHNNFIERLYLDESNNLWLMTDDGVGRYSYETDVIRRYLPDQLKGRVSSMAIDADGVLYFGKHGNNGIVKVLNDSVYYLDLYDERSGIDFGESSITEMVLGGDHLWAVAAGRGVFCYNLRDQSITYFSAQEIVGKPYVNSFDLLVEDQNTVWLGTESSVYALHLDHNSSKRIERTLADLLPDDDYLTIYLDDKQNLWLGSRQNGMFMLSKGAGGEYELINHFSPGFDEYSISHRTISKIYQQKNGYFWLGTHNGGVNIFNPEGEIVRMITKQASDSEYSLNYQNVWGIYEAHDGRIWVGTDGKGISLLDPRTGKIQNNAIRELENKAVLSVLEDSQQRVWIGTYAHGIYLYDPADGQLIQFTKDTPNSELLVNDIRCFYEDKDGSIYIGTNRGGLYSYDPDTQMIRLEQGVSPSDIRSIASVEQGVLWLGTFGDGLQKYNVLQKRVIHSAWSEDPIHAKDVVYDIHNDSGRFWVGTRHNGLVVFDVPTEQFIEMPVLDDLLDRLLSGVQMDGDQNLWINTNTGIVLFDRKKNELREFGAEDGFQIGHFNNGSIFYSRRGGYMANGGIHGLNLFYPDELRTETKKTRIILNQLKVFDKVVTPENSNIFPQDQSIFLTKEIQLDYSDNIFSIQYALPGFSMHSKKDFVYMLEDYEQQWQYGAESNLASYRNVPPGQYLFRVKNSQDDSEASLAIIINPPIWKTWQAYIIYTLIIAFLIWKWNKFSNSRIALKQKLQFEQELREKEQLIMQEKLRFYTNFSHELKTPLTLIQGPVNDLLRTVADKQQQQYLRLIRKNTGIILKFIRRMLEFRKIELSKSVLNVGKHDLKILAQEEAESFGYLAKEKEIRFGFYCVSELEAWVDLEKIQIVINNLLSNAFKFTPKGRSVNFGVYEEGDDLVIEVKDEGLGIRKDELTNIFTPFFQASNSYSAGGTGIGLTLCKSIVELHLGTIDLQSREGKGTRVLVRIPKDRAKFGDKEYVRYIYADEKELILTSEFGGLDETNVAPNDNEKMLLLVDDNKDITAYIRTLFEKEFKILIADNGDDAYELAVNSTPDLIISDMMMPGMDGQEFCRKIKGTMSTSHIPVIMLTAKDNKKDKISSYAVGVDDYITKPFASDLLIARVNNLLKSREMLELHYETNELVDPESDQNPREVEFVLQTEAVILRMLEQAEFDIPMLCKELGMSQSALYRKVKSLTGLSIQIFIKKIRIKRAAQLLLSEDMAVSEIAFSLNFSDLKYFRKCFKEQFKMTPSEYKANHCSRSGDVKIELDSIK</sequence>
<dbReference type="SUPFAM" id="SSF47384">
    <property type="entry name" value="Homodimeric domain of signal transducing histidine kinase"/>
    <property type="match status" value="1"/>
</dbReference>
<keyword evidence="6" id="KW-0418">Kinase</keyword>
<dbReference type="Proteomes" id="UP000223913">
    <property type="component" value="Unassembled WGS sequence"/>
</dbReference>
<dbReference type="SMART" id="SM00448">
    <property type="entry name" value="REC"/>
    <property type="match status" value="1"/>
</dbReference>
<dbReference type="GO" id="GO:0000155">
    <property type="term" value="F:phosphorelay sensor kinase activity"/>
    <property type="evidence" value="ECO:0007669"/>
    <property type="project" value="InterPro"/>
</dbReference>
<keyword evidence="4" id="KW-0808">Transferase</keyword>
<dbReference type="Gene3D" id="3.40.50.2300">
    <property type="match status" value="1"/>
</dbReference>
<dbReference type="FunFam" id="3.30.565.10:FF:000037">
    <property type="entry name" value="Hybrid sensor histidine kinase/response regulator"/>
    <property type="match status" value="1"/>
</dbReference>
<protein>
    <recommendedName>
        <fullName evidence="2">histidine kinase</fullName>
        <ecNumber evidence="2">2.7.13.3</ecNumber>
    </recommendedName>
</protein>
<dbReference type="InterPro" id="IPR003661">
    <property type="entry name" value="HisK_dim/P_dom"/>
</dbReference>
<evidence type="ECO:0000313" key="17">
    <source>
        <dbReference type="Proteomes" id="UP000223913"/>
    </source>
</evidence>
<dbReference type="InterPro" id="IPR013783">
    <property type="entry name" value="Ig-like_fold"/>
</dbReference>
<dbReference type="Pfam" id="PF02518">
    <property type="entry name" value="HATPase_c"/>
    <property type="match status" value="1"/>
</dbReference>
<dbReference type="PROSITE" id="PS00041">
    <property type="entry name" value="HTH_ARAC_FAMILY_1"/>
    <property type="match status" value="1"/>
</dbReference>
<feature type="domain" description="Histidine kinase" evidence="14">
    <location>
        <begin position="888"/>
        <end position="1101"/>
    </location>
</feature>
<dbReference type="Pfam" id="PF07494">
    <property type="entry name" value="Reg_prop"/>
    <property type="match status" value="4"/>
</dbReference>
<dbReference type="Gene3D" id="1.10.287.130">
    <property type="match status" value="1"/>
</dbReference>
<dbReference type="GO" id="GO:0003700">
    <property type="term" value="F:DNA-binding transcription factor activity"/>
    <property type="evidence" value="ECO:0007669"/>
    <property type="project" value="InterPro"/>
</dbReference>
<proteinExistence type="predicted"/>
<comment type="catalytic activity">
    <reaction evidence="1">
        <text>ATP + protein L-histidine = ADP + protein N-phospho-L-histidine.</text>
        <dbReference type="EC" id="2.7.13.3"/>
    </reaction>
</comment>
<dbReference type="InterPro" id="IPR003594">
    <property type="entry name" value="HATPase_dom"/>
</dbReference>
<evidence type="ECO:0000256" key="1">
    <source>
        <dbReference type="ARBA" id="ARBA00000085"/>
    </source>
</evidence>
<keyword evidence="5" id="KW-0547">Nucleotide-binding</keyword>
<dbReference type="SMART" id="SM00388">
    <property type="entry name" value="HisKA"/>
    <property type="match status" value="1"/>
</dbReference>
<dbReference type="CDD" id="cd17574">
    <property type="entry name" value="REC_OmpR"/>
    <property type="match status" value="1"/>
</dbReference>
<dbReference type="SMART" id="SM00387">
    <property type="entry name" value="HATPase_c"/>
    <property type="match status" value="1"/>
</dbReference>
<dbReference type="EC" id="2.7.13.3" evidence="2"/>
<dbReference type="InterPro" id="IPR001789">
    <property type="entry name" value="Sig_transdc_resp-reg_receiver"/>
</dbReference>
<name>A0A2D0NJQ8_FLAN2</name>
<dbReference type="PROSITE" id="PS50109">
    <property type="entry name" value="HIS_KIN"/>
    <property type="match status" value="1"/>
</dbReference>
<feature type="domain" description="Response regulatory" evidence="15">
    <location>
        <begin position="1142"/>
        <end position="1257"/>
    </location>
</feature>
<dbReference type="InterPro" id="IPR036890">
    <property type="entry name" value="HATPase_C_sf"/>
</dbReference>
<dbReference type="SUPFAM" id="SSF46689">
    <property type="entry name" value="Homeodomain-like"/>
    <property type="match status" value="1"/>
</dbReference>
<evidence type="ECO:0000256" key="9">
    <source>
        <dbReference type="ARBA" id="ARBA00023015"/>
    </source>
</evidence>
<dbReference type="GO" id="GO:0005524">
    <property type="term" value="F:ATP binding"/>
    <property type="evidence" value="ECO:0007669"/>
    <property type="project" value="UniProtKB-KW"/>
</dbReference>
<dbReference type="PANTHER" id="PTHR43547:SF2">
    <property type="entry name" value="HYBRID SIGNAL TRANSDUCTION HISTIDINE KINASE C"/>
    <property type="match status" value="1"/>
</dbReference>
<keyword evidence="8" id="KW-0902">Two-component regulatory system</keyword>
<dbReference type="SUPFAM" id="SSF55874">
    <property type="entry name" value="ATPase domain of HSP90 chaperone/DNA topoisomerase II/histidine kinase"/>
    <property type="match status" value="1"/>
</dbReference>
<evidence type="ECO:0000256" key="2">
    <source>
        <dbReference type="ARBA" id="ARBA00012438"/>
    </source>
</evidence>
<evidence type="ECO:0000259" key="13">
    <source>
        <dbReference type="PROSITE" id="PS01124"/>
    </source>
</evidence>
<dbReference type="EMBL" id="PDUD01000001">
    <property type="protein sequence ID" value="PHN08668.1"/>
    <property type="molecule type" value="Genomic_DNA"/>
</dbReference>
<dbReference type="InterPro" id="IPR036097">
    <property type="entry name" value="HisK_dim/P_sf"/>
</dbReference>
<dbReference type="InterPro" id="IPR018062">
    <property type="entry name" value="HTH_AraC-typ_CS"/>
</dbReference>
<keyword evidence="10" id="KW-0238">DNA-binding</keyword>
<evidence type="ECO:0000256" key="3">
    <source>
        <dbReference type="ARBA" id="ARBA00022553"/>
    </source>
</evidence>
<dbReference type="InterPro" id="IPR015943">
    <property type="entry name" value="WD40/YVTN_repeat-like_dom_sf"/>
</dbReference>
<dbReference type="InterPro" id="IPR011123">
    <property type="entry name" value="Y_Y_Y"/>
</dbReference>
<dbReference type="CDD" id="cd00082">
    <property type="entry name" value="HisKA"/>
    <property type="match status" value="1"/>
</dbReference>
<dbReference type="Pfam" id="PF12833">
    <property type="entry name" value="HTH_18"/>
    <property type="match status" value="1"/>
</dbReference>
<evidence type="ECO:0000259" key="15">
    <source>
        <dbReference type="PROSITE" id="PS50110"/>
    </source>
</evidence>
<keyword evidence="11" id="KW-0804">Transcription</keyword>
<dbReference type="Gene3D" id="1.10.10.60">
    <property type="entry name" value="Homeodomain-like"/>
    <property type="match status" value="2"/>
</dbReference>
<dbReference type="InterPro" id="IPR018060">
    <property type="entry name" value="HTH_AraC"/>
</dbReference>
<evidence type="ECO:0000256" key="7">
    <source>
        <dbReference type="ARBA" id="ARBA00022840"/>
    </source>
</evidence>
<dbReference type="PROSITE" id="PS01124">
    <property type="entry name" value="HTH_ARAC_FAMILY_2"/>
    <property type="match status" value="1"/>
</dbReference>
<dbReference type="Gene3D" id="2.130.10.10">
    <property type="entry name" value="YVTN repeat-like/Quinoprotein amine dehydrogenase"/>
    <property type="match status" value="2"/>
</dbReference>
<accession>A0A2D0NJQ8</accession>
<evidence type="ECO:0000256" key="8">
    <source>
        <dbReference type="ARBA" id="ARBA00023012"/>
    </source>
</evidence>
<dbReference type="SUPFAM" id="SSF50998">
    <property type="entry name" value="Quinoprotein alcohol dehydrogenase-like"/>
    <property type="match status" value="1"/>
</dbReference>
<feature type="domain" description="HTH araC/xylS-type" evidence="13">
    <location>
        <begin position="1288"/>
        <end position="1387"/>
    </location>
</feature>
<dbReference type="InterPro" id="IPR011006">
    <property type="entry name" value="CheY-like_superfamily"/>
</dbReference>
<organism evidence="16 17">
    <name type="scientific">Flavilitoribacter nigricans (strain ATCC 23147 / DSM 23189 / NBRC 102662 / NCIMB 1420 / SS-2)</name>
    <name type="common">Lewinella nigricans</name>
    <dbReference type="NCBI Taxonomy" id="1122177"/>
    <lineage>
        <taxon>Bacteria</taxon>
        <taxon>Pseudomonadati</taxon>
        <taxon>Bacteroidota</taxon>
        <taxon>Saprospiria</taxon>
        <taxon>Saprospirales</taxon>
        <taxon>Lewinellaceae</taxon>
        <taxon>Flavilitoribacter</taxon>
    </lineage>
</organism>
<dbReference type="Gene3D" id="2.60.40.10">
    <property type="entry name" value="Immunoglobulins"/>
    <property type="match status" value="1"/>
</dbReference>
<dbReference type="PROSITE" id="PS50110">
    <property type="entry name" value="RESPONSE_REGULATORY"/>
    <property type="match status" value="1"/>
</dbReference>
<dbReference type="InterPro" id="IPR005467">
    <property type="entry name" value="His_kinase_dom"/>
</dbReference>
<feature type="modified residue" description="4-aspartylphosphate" evidence="12">
    <location>
        <position position="1190"/>
    </location>
</feature>
<evidence type="ECO:0000256" key="11">
    <source>
        <dbReference type="ARBA" id="ARBA00023163"/>
    </source>
</evidence>
<gene>
    <name evidence="16" type="ORF">CRP01_01790</name>
</gene>
<comment type="caution">
    <text evidence="16">The sequence shown here is derived from an EMBL/GenBank/DDBJ whole genome shotgun (WGS) entry which is preliminary data.</text>
</comment>
<dbReference type="PRINTS" id="PR00344">
    <property type="entry name" value="BCTRLSENSOR"/>
</dbReference>
<dbReference type="SUPFAM" id="SSF52172">
    <property type="entry name" value="CheY-like"/>
    <property type="match status" value="1"/>
</dbReference>
<evidence type="ECO:0000256" key="6">
    <source>
        <dbReference type="ARBA" id="ARBA00022777"/>
    </source>
</evidence>
<dbReference type="Pfam" id="PF07495">
    <property type="entry name" value="Y_Y_Y"/>
    <property type="match status" value="1"/>
</dbReference>
<dbReference type="PANTHER" id="PTHR43547">
    <property type="entry name" value="TWO-COMPONENT HISTIDINE KINASE"/>
    <property type="match status" value="1"/>
</dbReference>
<keyword evidence="17" id="KW-1185">Reference proteome</keyword>
<dbReference type="Pfam" id="PF00072">
    <property type="entry name" value="Response_reg"/>
    <property type="match status" value="1"/>
</dbReference>
<evidence type="ECO:0000256" key="10">
    <source>
        <dbReference type="ARBA" id="ARBA00023125"/>
    </source>
</evidence>